<evidence type="ECO:0000256" key="2">
    <source>
        <dbReference type="ARBA" id="ARBA00022694"/>
    </source>
</evidence>
<dbReference type="eggNOG" id="COG0594">
    <property type="taxonomic scope" value="Bacteria"/>
</dbReference>
<evidence type="ECO:0000256" key="5">
    <source>
        <dbReference type="ARBA" id="ARBA00022801"/>
    </source>
</evidence>
<proteinExistence type="inferred from homology"/>
<dbReference type="PROSITE" id="PS00648">
    <property type="entry name" value="RIBONUCLEASE_P"/>
    <property type="match status" value="1"/>
</dbReference>
<dbReference type="GO" id="GO:0030677">
    <property type="term" value="C:ribonuclease P complex"/>
    <property type="evidence" value="ECO:0007669"/>
    <property type="project" value="TreeGrafter"/>
</dbReference>
<dbReference type="EC" id="3.1.26.5" evidence="7 8"/>
<sequence length="167" mass="18828">MGFQSRKIFDILAEECTLRGVFSATERRRGIMRYRPIRRNSEFGRVYARGKSYVNPGLVMYVLKTRSKKTRVGLTATKKIGHAVQRNRARRVMKAAIDEHLDYNIGGYDLIFVARGMTPRLKSWQLSSVVAKLFAQAGLPDKAKRPDAPPPATVPPARRAQAEKPDA</sequence>
<comment type="caution">
    <text evidence="10">The sequence shown here is derived from an EMBL/GenBank/DDBJ whole genome shotgun (WGS) entry which is preliminary data.</text>
</comment>
<dbReference type="PANTHER" id="PTHR33992:SF1">
    <property type="entry name" value="RIBONUCLEASE P PROTEIN COMPONENT"/>
    <property type="match status" value="1"/>
</dbReference>
<dbReference type="GO" id="GO:0000049">
    <property type="term" value="F:tRNA binding"/>
    <property type="evidence" value="ECO:0007669"/>
    <property type="project" value="UniProtKB-UniRule"/>
</dbReference>
<dbReference type="Pfam" id="PF00825">
    <property type="entry name" value="Ribonuclease_P"/>
    <property type="match status" value="1"/>
</dbReference>
<evidence type="ECO:0000256" key="3">
    <source>
        <dbReference type="ARBA" id="ARBA00022722"/>
    </source>
</evidence>
<keyword evidence="4 7" id="KW-0255">Endonuclease</keyword>
<dbReference type="InterPro" id="IPR020568">
    <property type="entry name" value="Ribosomal_Su5_D2-typ_SF"/>
</dbReference>
<evidence type="ECO:0000256" key="7">
    <source>
        <dbReference type="HAMAP-Rule" id="MF_00227"/>
    </source>
</evidence>
<dbReference type="GO" id="GO:0042781">
    <property type="term" value="F:3'-tRNA processing endoribonuclease activity"/>
    <property type="evidence" value="ECO:0007669"/>
    <property type="project" value="TreeGrafter"/>
</dbReference>
<comment type="subunit">
    <text evidence="7">Consists of a catalytic RNA component (M1 or rnpB) and a protein subunit.</text>
</comment>
<comment type="catalytic activity">
    <reaction evidence="7">
        <text>Endonucleolytic cleavage of RNA, removing 5'-extranucleotides from tRNA precursor.</text>
        <dbReference type="EC" id="3.1.26.5"/>
    </reaction>
</comment>
<dbReference type="SUPFAM" id="SSF54211">
    <property type="entry name" value="Ribosomal protein S5 domain 2-like"/>
    <property type="match status" value="1"/>
</dbReference>
<keyword evidence="3 7" id="KW-0540">Nuclease</keyword>
<evidence type="ECO:0000313" key="10">
    <source>
        <dbReference type="EMBL" id="EFQ08396.1"/>
    </source>
</evidence>
<organism evidence="10 11">
    <name type="scientific">Faecalibacterium cf. prausnitzii KLE1255</name>
    <dbReference type="NCBI Taxonomy" id="748224"/>
    <lineage>
        <taxon>Bacteria</taxon>
        <taxon>Bacillati</taxon>
        <taxon>Bacillota</taxon>
        <taxon>Clostridia</taxon>
        <taxon>Eubacteriales</taxon>
        <taxon>Oscillospiraceae</taxon>
        <taxon>Faecalibacterium</taxon>
    </lineage>
</organism>
<protein>
    <recommendedName>
        <fullName evidence="7 8">Ribonuclease P protein component</fullName>
        <shortName evidence="7">RNase P protein</shortName>
        <shortName evidence="7">RNaseP protein</shortName>
        <ecNumber evidence="7 8">3.1.26.5</ecNumber>
    </recommendedName>
    <alternativeName>
        <fullName evidence="7">Protein C5</fullName>
    </alternativeName>
</protein>
<evidence type="ECO:0000313" key="11">
    <source>
        <dbReference type="Proteomes" id="UP000006028"/>
    </source>
</evidence>
<evidence type="ECO:0000256" key="1">
    <source>
        <dbReference type="ARBA" id="ARBA00002663"/>
    </source>
</evidence>
<evidence type="ECO:0000256" key="8">
    <source>
        <dbReference type="NCBIfam" id="TIGR00188"/>
    </source>
</evidence>
<dbReference type="InterPro" id="IPR020539">
    <property type="entry name" value="RNase_P_CS"/>
</dbReference>
<dbReference type="HAMAP" id="MF_00227">
    <property type="entry name" value="RNase_P"/>
    <property type="match status" value="1"/>
</dbReference>
<dbReference type="Gene3D" id="3.30.230.10">
    <property type="match status" value="1"/>
</dbReference>
<evidence type="ECO:0000256" key="6">
    <source>
        <dbReference type="ARBA" id="ARBA00022884"/>
    </source>
</evidence>
<dbReference type="InterPro" id="IPR014721">
    <property type="entry name" value="Ribsml_uS5_D2-typ_fold_subgr"/>
</dbReference>
<dbReference type="HOGENOM" id="CLU_117179_9_4_9"/>
<dbReference type="AlphaFoldDB" id="E2ZEK2"/>
<evidence type="ECO:0000256" key="9">
    <source>
        <dbReference type="SAM" id="MobiDB-lite"/>
    </source>
</evidence>
<dbReference type="GO" id="GO:0004526">
    <property type="term" value="F:ribonuclease P activity"/>
    <property type="evidence" value="ECO:0007669"/>
    <property type="project" value="UniProtKB-UniRule"/>
</dbReference>
<comment type="function">
    <text evidence="1 7">RNaseP catalyzes the removal of the 5'-leader sequence from pre-tRNA to produce the mature 5'-terminus. It can also cleave other RNA substrates such as 4.5S RNA. The protein component plays an auxiliary but essential role in vivo by binding to the 5'-leader sequence and broadening the substrate specificity of the ribozyme.</text>
</comment>
<accession>E2ZEK2</accession>
<dbReference type="Proteomes" id="UP000006028">
    <property type="component" value="Unassembled WGS sequence"/>
</dbReference>
<dbReference type="GO" id="GO:0001682">
    <property type="term" value="P:tRNA 5'-leader removal"/>
    <property type="evidence" value="ECO:0007669"/>
    <property type="project" value="UniProtKB-UniRule"/>
</dbReference>
<dbReference type="NCBIfam" id="TIGR00188">
    <property type="entry name" value="rnpA"/>
    <property type="match status" value="1"/>
</dbReference>
<dbReference type="EMBL" id="AECU01000011">
    <property type="protein sequence ID" value="EFQ08396.1"/>
    <property type="molecule type" value="Genomic_DNA"/>
</dbReference>
<name>E2ZEK2_9FIRM</name>
<comment type="similarity">
    <text evidence="7">Belongs to the RnpA family.</text>
</comment>
<keyword evidence="5 7" id="KW-0378">Hydrolase</keyword>
<gene>
    <name evidence="7 10" type="primary">rnpA</name>
    <name evidence="10" type="ORF">HMPREF9436_00077</name>
</gene>
<dbReference type="PANTHER" id="PTHR33992">
    <property type="entry name" value="RIBONUCLEASE P PROTEIN COMPONENT"/>
    <property type="match status" value="1"/>
</dbReference>
<reference evidence="10 11" key="1">
    <citation type="submission" date="2010-08" db="EMBL/GenBank/DDBJ databases">
        <authorList>
            <person name="Weinstock G."/>
            <person name="Sodergren E."/>
            <person name="Clifton S."/>
            <person name="Fulton L."/>
            <person name="Fulton B."/>
            <person name="Courtney L."/>
            <person name="Fronick C."/>
            <person name="Harrison M."/>
            <person name="Strong C."/>
            <person name="Farmer C."/>
            <person name="Delahaunty K."/>
            <person name="Markovic C."/>
            <person name="Hall O."/>
            <person name="Minx P."/>
            <person name="Tomlinson C."/>
            <person name="Mitreva M."/>
            <person name="Hou S."/>
            <person name="Chen J."/>
            <person name="Wollam A."/>
            <person name="Pepin K.H."/>
            <person name="Johnson M."/>
            <person name="Bhonagiri V."/>
            <person name="Zhang X."/>
            <person name="Suruliraj S."/>
            <person name="Warren W."/>
            <person name="Chinwalla A."/>
            <person name="Mardis E.R."/>
            <person name="Wilson R.K."/>
        </authorList>
    </citation>
    <scope>NUCLEOTIDE SEQUENCE [LARGE SCALE GENOMIC DNA]</scope>
    <source>
        <strain evidence="10 11">KLE1255</strain>
    </source>
</reference>
<dbReference type="STRING" id="748224.HMPREF9436_00077"/>
<feature type="region of interest" description="Disordered" evidence="9">
    <location>
        <begin position="140"/>
        <end position="167"/>
    </location>
</feature>
<keyword evidence="2 7" id="KW-0819">tRNA processing</keyword>
<dbReference type="InterPro" id="IPR000100">
    <property type="entry name" value="RNase_P"/>
</dbReference>
<evidence type="ECO:0000256" key="4">
    <source>
        <dbReference type="ARBA" id="ARBA00022759"/>
    </source>
</evidence>
<keyword evidence="6 7" id="KW-0694">RNA-binding</keyword>